<dbReference type="Pfam" id="PF03466">
    <property type="entry name" value="LysR_substrate"/>
    <property type="match status" value="1"/>
</dbReference>
<evidence type="ECO:0000259" key="5">
    <source>
        <dbReference type="PROSITE" id="PS50931"/>
    </source>
</evidence>
<dbReference type="PRINTS" id="PR00039">
    <property type="entry name" value="HTHLYSR"/>
</dbReference>
<dbReference type="PANTHER" id="PTHR30126">
    <property type="entry name" value="HTH-TYPE TRANSCRIPTIONAL REGULATOR"/>
    <property type="match status" value="1"/>
</dbReference>
<dbReference type="InterPro" id="IPR036388">
    <property type="entry name" value="WH-like_DNA-bd_sf"/>
</dbReference>
<keyword evidence="2" id="KW-0805">Transcription regulation</keyword>
<evidence type="ECO:0000313" key="6">
    <source>
        <dbReference type="EMBL" id="GGB26573.1"/>
    </source>
</evidence>
<dbReference type="Gene3D" id="3.40.190.290">
    <property type="match status" value="1"/>
</dbReference>
<sequence length="300" mass="31075">MTLEQLRIFVAVAEHSHVTRAARSLNLTQSTVSAAVAAIEARHGVALFHRVGRGIELAEAGRVFLDEARAVLARASAAEQALADLAGDPRGRLRIHASQTVANYWLPARLIDFLTAYPAVRAELAIGNTAEVAAAVRAGSADLGFVEGPVDDPALAERLLPGDRLMLVVGAAHPWAALPRVAAADLAGSPWVLRERGSGTRAEFEAALQGLGVDPASLPVVLDLPSNEAVRAAVEAGAGATALSALVVASGLALGSLRSPVLDLPHRAFHLLIHKERYLGRAARAFVDRVAGGGAAGDLG</sequence>
<dbReference type="EMBL" id="BMDZ01000003">
    <property type="protein sequence ID" value="GGB26573.1"/>
    <property type="molecule type" value="Genomic_DNA"/>
</dbReference>
<organism evidence="6 7">
    <name type="scientific">Tistrella bauzanensis</name>
    <dbReference type="NCBI Taxonomy" id="657419"/>
    <lineage>
        <taxon>Bacteria</taxon>
        <taxon>Pseudomonadati</taxon>
        <taxon>Pseudomonadota</taxon>
        <taxon>Alphaproteobacteria</taxon>
        <taxon>Geminicoccales</taxon>
        <taxon>Geminicoccaceae</taxon>
        <taxon>Tistrella</taxon>
    </lineage>
</organism>
<reference evidence="7" key="1">
    <citation type="journal article" date="2019" name="Int. J. Syst. Evol. Microbiol.">
        <title>The Global Catalogue of Microorganisms (GCM) 10K type strain sequencing project: providing services to taxonomists for standard genome sequencing and annotation.</title>
        <authorList>
            <consortium name="The Broad Institute Genomics Platform"/>
            <consortium name="The Broad Institute Genome Sequencing Center for Infectious Disease"/>
            <person name="Wu L."/>
            <person name="Ma J."/>
        </authorList>
    </citation>
    <scope>NUCLEOTIDE SEQUENCE [LARGE SCALE GENOMIC DNA]</scope>
    <source>
        <strain evidence="7">CGMCC 1.10188</strain>
    </source>
</reference>
<protein>
    <submittedName>
        <fullName evidence="6">LysR family transcriptional regulator</fullName>
    </submittedName>
</protein>
<gene>
    <name evidence="6" type="ORF">GCM10011505_04820</name>
</gene>
<keyword evidence="4" id="KW-0804">Transcription</keyword>
<evidence type="ECO:0000313" key="7">
    <source>
        <dbReference type="Proteomes" id="UP000603352"/>
    </source>
</evidence>
<dbReference type="RefSeq" id="WP_188574529.1">
    <property type="nucleotide sequence ID" value="NZ_BMDZ01000003.1"/>
</dbReference>
<dbReference type="CDD" id="cd08420">
    <property type="entry name" value="PBP2_CysL_like"/>
    <property type="match status" value="1"/>
</dbReference>
<dbReference type="Gene3D" id="1.10.10.10">
    <property type="entry name" value="Winged helix-like DNA-binding domain superfamily/Winged helix DNA-binding domain"/>
    <property type="match status" value="1"/>
</dbReference>
<dbReference type="InterPro" id="IPR005119">
    <property type="entry name" value="LysR_subst-bd"/>
</dbReference>
<evidence type="ECO:0000256" key="3">
    <source>
        <dbReference type="ARBA" id="ARBA00023125"/>
    </source>
</evidence>
<proteinExistence type="inferred from homology"/>
<feature type="domain" description="HTH lysR-type" evidence="5">
    <location>
        <begin position="1"/>
        <end position="58"/>
    </location>
</feature>
<dbReference type="PANTHER" id="PTHR30126:SF39">
    <property type="entry name" value="HTH-TYPE TRANSCRIPTIONAL REGULATOR CYSL"/>
    <property type="match status" value="1"/>
</dbReference>
<dbReference type="Proteomes" id="UP000603352">
    <property type="component" value="Unassembled WGS sequence"/>
</dbReference>
<evidence type="ECO:0000256" key="4">
    <source>
        <dbReference type="ARBA" id="ARBA00023163"/>
    </source>
</evidence>
<accession>A0ABQ1IAB4</accession>
<dbReference type="InterPro" id="IPR036390">
    <property type="entry name" value="WH_DNA-bd_sf"/>
</dbReference>
<evidence type="ECO:0000256" key="2">
    <source>
        <dbReference type="ARBA" id="ARBA00023015"/>
    </source>
</evidence>
<keyword evidence="3" id="KW-0238">DNA-binding</keyword>
<comment type="caution">
    <text evidence="6">The sequence shown here is derived from an EMBL/GenBank/DDBJ whole genome shotgun (WGS) entry which is preliminary data.</text>
</comment>
<evidence type="ECO:0000256" key="1">
    <source>
        <dbReference type="ARBA" id="ARBA00009437"/>
    </source>
</evidence>
<dbReference type="SUPFAM" id="SSF46785">
    <property type="entry name" value="Winged helix' DNA-binding domain"/>
    <property type="match status" value="1"/>
</dbReference>
<dbReference type="PROSITE" id="PS50931">
    <property type="entry name" value="HTH_LYSR"/>
    <property type="match status" value="1"/>
</dbReference>
<name>A0ABQ1IAB4_9PROT</name>
<dbReference type="Pfam" id="PF00126">
    <property type="entry name" value="HTH_1"/>
    <property type="match status" value="1"/>
</dbReference>
<dbReference type="InterPro" id="IPR000847">
    <property type="entry name" value="LysR_HTH_N"/>
</dbReference>
<keyword evidence="7" id="KW-1185">Reference proteome</keyword>
<dbReference type="SUPFAM" id="SSF53850">
    <property type="entry name" value="Periplasmic binding protein-like II"/>
    <property type="match status" value="1"/>
</dbReference>
<comment type="similarity">
    <text evidence="1">Belongs to the LysR transcriptional regulatory family.</text>
</comment>